<proteinExistence type="predicted"/>
<evidence type="ECO:0000313" key="3">
    <source>
        <dbReference type="Proteomes" id="UP001390339"/>
    </source>
</evidence>
<name>A0ABR2I7Z8_9PEZI</name>
<evidence type="ECO:0000313" key="2">
    <source>
        <dbReference type="EMBL" id="KAK8859146.1"/>
    </source>
</evidence>
<keyword evidence="3" id="KW-1185">Reference proteome</keyword>
<feature type="compositionally biased region" description="Polar residues" evidence="1">
    <location>
        <begin position="50"/>
        <end position="62"/>
    </location>
</feature>
<feature type="compositionally biased region" description="Basic and acidic residues" evidence="1">
    <location>
        <begin position="1"/>
        <end position="23"/>
    </location>
</feature>
<reference evidence="2 3" key="1">
    <citation type="journal article" date="2024" name="IMA Fungus">
        <title>Apiospora arundinis, a panoply of carbohydrate-active enzymes and secondary metabolites.</title>
        <authorList>
            <person name="Sorensen T."/>
            <person name="Petersen C."/>
            <person name="Muurmann A.T."/>
            <person name="Christiansen J.V."/>
            <person name="Brundto M.L."/>
            <person name="Overgaard C.K."/>
            <person name="Boysen A.T."/>
            <person name="Wollenberg R.D."/>
            <person name="Larsen T.O."/>
            <person name="Sorensen J.L."/>
            <person name="Nielsen K.L."/>
            <person name="Sondergaard T.E."/>
        </authorList>
    </citation>
    <scope>NUCLEOTIDE SEQUENCE [LARGE SCALE GENOMIC DNA]</scope>
    <source>
        <strain evidence="2 3">AAU 773</strain>
    </source>
</reference>
<accession>A0ABR2I7Z8</accession>
<comment type="caution">
    <text evidence="2">The sequence shown here is derived from an EMBL/GenBank/DDBJ whole genome shotgun (WGS) entry which is preliminary data.</text>
</comment>
<evidence type="ECO:0000256" key="1">
    <source>
        <dbReference type="SAM" id="MobiDB-lite"/>
    </source>
</evidence>
<organism evidence="2 3">
    <name type="scientific">Apiospora arundinis</name>
    <dbReference type="NCBI Taxonomy" id="335852"/>
    <lineage>
        <taxon>Eukaryota</taxon>
        <taxon>Fungi</taxon>
        <taxon>Dikarya</taxon>
        <taxon>Ascomycota</taxon>
        <taxon>Pezizomycotina</taxon>
        <taxon>Sordariomycetes</taxon>
        <taxon>Xylariomycetidae</taxon>
        <taxon>Amphisphaeriales</taxon>
        <taxon>Apiosporaceae</taxon>
        <taxon>Apiospora</taxon>
    </lineage>
</organism>
<feature type="region of interest" description="Disordered" evidence="1">
    <location>
        <begin position="1"/>
        <end position="62"/>
    </location>
</feature>
<dbReference type="EMBL" id="JAPCWZ010000006">
    <property type="protein sequence ID" value="KAK8859146.1"/>
    <property type="molecule type" value="Genomic_DNA"/>
</dbReference>
<feature type="region of interest" description="Disordered" evidence="1">
    <location>
        <begin position="224"/>
        <end position="283"/>
    </location>
</feature>
<dbReference type="Proteomes" id="UP001390339">
    <property type="component" value="Unassembled WGS sequence"/>
</dbReference>
<sequence>MDPRDEKTSSHLNKSEEEEHEHPPVAAGLPSYQEATTGQAQPPPAYLAPSSGTAGPDSTTTTWTDEKRAARAFDNASSSPLPAQSETPLTFSIAFQSSWLLQKKIRIKPVNAGGADANANANAGVRWEVDYTSKYQATMNRLGAGADATSSAPAPRNVATFKYPEFILPSACGVTITFLPHENENPRHASPTIRFMHTTGMVTTKYALDLPVMRNGRYVWQTSYRGGDGKGQAPQEDEKARLQQQQQQQQQFYMSEKGMNNAGNPTTTPHQPPTPSSSSAAAAAEQPFDFSNLFSDTWTPYTMQYLVDEREQTHVLARYTRAAPWAAERGRLEIFLDNRREDGLRPLDTGRAALVEGIVISCAAMVGMQDRLGLASSLVEAYADSYVGKGKGRA</sequence>
<gene>
    <name evidence="2" type="ORF">PGQ11_009880</name>
</gene>
<protein>
    <submittedName>
        <fullName evidence="2">Uncharacterized protein</fullName>
    </submittedName>
</protein>